<organism evidence="2">
    <name type="scientific">Arundo donax</name>
    <name type="common">Giant reed</name>
    <name type="synonym">Donax arundinaceus</name>
    <dbReference type="NCBI Taxonomy" id="35708"/>
    <lineage>
        <taxon>Eukaryota</taxon>
        <taxon>Viridiplantae</taxon>
        <taxon>Streptophyta</taxon>
        <taxon>Embryophyta</taxon>
        <taxon>Tracheophyta</taxon>
        <taxon>Spermatophyta</taxon>
        <taxon>Magnoliopsida</taxon>
        <taxon>Liliopsida</taxon>
        <taxon>Poales</taxon>
        <taxon>Poaceae</taxon>
        <taxon>PACMAD clade</taxon>
        <taxon>Arundinoideae</taxon>
        <taxon>Arundineae</taxon>
        <taxon>Arundo</taxon>
    </lineage>
</organism>
<accession>A0A0A9EV84</accession>
<reference evidence="2" key="2">
    <citation type="journal article" date="2015" name="Data Brief">
        <title>Shoot transcriptome of the giant reed, Arundo donax.</title>
        <authorList>
            <person name="Barrero R.A."/>
            <person name="Guerrero F.D."/>
            <person name="Moolhuijzen P."/>
            <person name="Goolsby J.A."/>
            <person name="Tidwell J."/>
            <person name="Bellgard S.E."/>
            <person name="Bellgard M.I."/>
        </authorList>
    </citation>
    <scope>NUCLEOTIDE SEQUENCE</scope>
    <source>
        <tissue evidence="2">Shoot tissue taken approximately 20 cm above the soil surface</tissue>
    </source>
</reference>
<evidence type="ECO:0000313" key="2">
    <source>
        <dbReference type="EMBL" id="JAE01796.1"/>
    </source>
</evidence>
<protein>
    <submittedName>
        <fullName evidence="2">Uncharacterized protein</fullName>
    </submittedName>
</protein>
<proteinExistence type="predicted"/>
<feature type="compositionally biased region" description="Basic residues" evidence="1">
    <location>
        <begin position="1"/>
        <end position="11"/>
    </location>
</feature>
<sequence>MKRIPSLHHHSCMSMQKNLI</sequence>
<dbReference type="AlphaFoldDB" id="A0A0A9EV84"/>
<name>A0A0A9EV84_ARUDO</name>
<reference evidence="2" key="1">
    <citation type="submission" date="2014-09" db="EMBL/GenBank/DDBJ databases">
        <authorList>
            <person name="Magalhaes I.L.F."/>
            <person name="Oliveira U."/>
            <person name="Santos F.R."/>
            <person name="Vidigal T.H.D.A."/>
            <person name="Brescovit A.D."/>
            <person name="Santos A.J."/>
        </authorList>
    </citation>
    <scope>NUCLEOTIDE SEQUENCE</scope>
    <source>
        <tissue evidence="2">Shoot tissue taken approximately 20 cm above the soil surface</tissue>
    </source>
</reference>
<evidence type="ECO:0000256" key="1">
    <source>
        <dbReference type="SAM" id="MobiDB-lite"/>
    </source>
</evidence>
<feature type="region of interest" description="Disordered" evidence="1">
    <location>
        <begin position="1"/>
        <end position="20"/>
    </location>
</feature>
<dbReference type="EMBL" id="GBRH01196100">
    <property type="protein sequence ID" value="JAE01796.1"/>
    <property type="molecule type" value="Transcribed_RNA"/>
</dbReference>